<dbReference type="AlphaFoldDB" id="A0A5C5REK5"/>
<dbReference type="OrthoDB" id="570111at2"/>
<dbReference type="Gene3D" id="1.10.10.10">
    <property type="entry name" value="Winged helix-like DNA-binding domain superfamily/Winged helix DNA-binding domain"/>
    <property type="match status" value="1"/>
</dbReference>
<dbReference type="GO" id="GO:0003700">
    <property type="term" value="F:DNA-binding transcription factor activity"/>
    <property type="evidence" value="ECO:0007669"/>
    <property type="project" value="InterPro"/>
</dbReference>
<dbReference type="Pfam" id="PF00126">
    <property type="entry name" value="HTH_1"/>
    <property type="match status" value="1"/>
</dbReference>
<dbReference type="InterPro" id="IPR036388">
    <property type="entry name" value="WH-like_DNA-bd_sf"/>
</dbReference>
<keyword evidence="2" id="KW-0805">Transcription regulation</keyword>
<keyword evidence="7" id="KW-1185">Reference proteome</keyword>
<dbReference type="SUPFAM" id="SSF46785">
    <property type="entry name" value="Winged helix' DNA-binding domain"/>
    <property type="match status" value="1"/>
</dbReference>
<evidence type="ECO:0000256" key="1">
    <source>
        <dbReference type="ARBA" id="ARBA00009437"/>
    </source>
</evidence>
<evidence type="ECO:0000313" key="6">
    <source>
        <dbReference type="EMBL" id="TWS21366.1"/>
    </source>
</evidence>
<dbReference type="GO" id="GO:0043565">
    <property type="term" value="F:sequence-specific DNA binding"/>
    <property type="evidence" value="ECO:0007669"/>
    <property type="project" value="TreeGrafter"/>
</dbReference>
<keyword evidence="3" id="KW-0238">DNA-binding</keyword>
<reference evidence="6 7" key="1">
    <citation type="submission" date="2019-06" db="EMBL/GenBank/DDBJ databases">
        <title>Tsukamurella conjunctivitidis sp. nov., Tsukamurella assacharolytica sp. nov. and Tsukamurella sputae sp. nov. isolated from patients with conjunctivitis, bacteraemia (lymphoma) and respiratory infection (sputum) in Hong Kong.</title>
        <authorList>
            <person name="Teng J.L.L."/>
            <person name="Lee H.H."/>
            <person name="Fong J.Y.H."/>
            <person name="Fok K.M.N."/>
            <person name="Lau S.K.P."/>
            <person name="Woo P.C.Y."/>
        </authorList>
    </citation>
    <scope>NUCLEOTIDE SEQUENCE [LARGE SCALE GENOMIC DNA]</scope>
    <source>
        <strain evidence="6 7">HKU71</strain>
    </source>
</reference>
<evidence type="ECO:0000256" key="2">
    <source>
        <dbReference type="ARBA" id="ARBA00023015"/>
    </source>
</evidence>
<evidence type="ECO:0000256" key="3">
    <source>
        <dbReference type="ARBA" id="ARBA00023125"/>
    </source>
</evidence>
<dbReference type="SUPFAM" id="SSF53850">
    <property type="entry name" value="Periplasmic binding protein-like II"/>
    <property type="match status" value="1"/>
</dbReference>
<dbReference type="EMBL" id="VIGW01000001">
    <property type="protein sequence ID" value="TWS21366.1"/>
    <property type="molecule type" value="Genomic_DNA"/>
</dbReference>
<comment type="similarity">
    <text evidence="1">Belongs to the LysR transcriptional regulatory family.</text>
</comment>
<dbReference type="PANTHER" id="PTHR30537:SF3">
    <property type="entry name" value="TRANSCRIPTIONAL REGULATORY PROTEIN"/>
    <property type="match status" value="1"/>
</dbReference>
<dbReference type="Proteomes" id="UP000317291">
    <property type="component" value="Unassembled WGS sequence"/>
</dbReference>
<dbReference type="PROSITE" id="PS50931">
    <property type="entry name" value="HTH_LYSR"/>
    <property type="match status" value="1"/>
</dbReference>
<evidence type="ECO:0000256" key="4">
    <source>
        <dbReference type="ARBA" id="ARBA00023163"/>
    </source>
</evidence>
<evidence type="ECO:0000259" key="5">
    <source>
        <dbReference type="PROSITE" id="PS50931"/>
    </source>
</evidence>
<keyword evidence="4" id="KW-0804">Transcription</keyword>
<dbReference type="InterPro" id="IPR036390">
    <property type="entry name" value="WH_DNA-bd_sf"/>
</dbReference>
<dbReference type="InterPro" id="IPR000847">
    <property type="entry name" value="LysR_HTH_N"/>
</dbReference>
<dbReference type="Pfam" id="PF03466">
    <property type="entry name" value="LysR_substrate"/>
    <property type="match status" value="1"/>
</dbReference>
<protein>
    <submittedName>
        <fullName evidence="6">LysR family transcriptional regulator</fullName>
    </submittedName>
</protein>
<dbReference type="InterPro" id="IPR005119">
    <property type="entry name" value="LysR_subst-bd"/>
</dbReference>
<sequence length="299" mass="32217">MRADDLVILLEIARCGSMVGAASALGLNHTTVSRRVSALEADLHAPVLVRRVQGCELTELGSRLLTSCEQVERALSDARDVAGSRPRERDLAGLVRVATTPSFGTHFVAPLMADLKRLSPELTVEIVSRTRLAAHGVGADIEIGVGEPVAARPGAEKLTDYRLGLYASEGFASEFGLPRTFEELQDYPLIFYVESLLRVGDLDRLAKSLGTHKVAFASTNVEDQRIATVVGAGIGLLPSFVGEVESSLVRVLPDLVAPTLDIWAALAPRQLRRPAASAVLQAIRESVRDRHAELMPVSW</sequence>
<dbReference type="RefSeq" id="WP_146559013.1">
    <property type="nucleotide sequence ID" value="NZ_VIGW01000001.1"/>
</dbReference>
<dbReference type="GO" id="GO:0006351">
    <property type="term" value="P:DNA-templated transcription"/>
    <property type="evidence" value="ECO:0007669"/>
    <property type="project" value="TreeGrafter"/>
</dbReference>
<dbReference type="Gene3D" id="3.40.190.290">
    <property type="match status" value="1"/>
</dbReference>
<feature type="domain" description="HTH lysR-type" evidence="5">
    <location>
        <begin position="1"/>
        <end position="58"/>
    </location>
</feature>
<accession>A0A5C5REK5</accession>
<evidence type="ECO:0000313" key="7">
    <source>
        <dbReference type="Proteomes" id="UP000317291"/>
    </source>
</evidence>
<dbReference type="PANTHER" id="PTHR30537">
    <property type="entry name" value="HTH-TYPE TRANSCRIPTIONAL REGULATOR"/>
    <property type="match status" value="1"/>
</dbReference>
<gene>
    <name evidence="6" type="ORF">FK529_01825</name>
</gene>
<organism evidence="6 7">
    <name type="scientific">Tsukamurella asaccharolytica</name>
    <dbReference type="NCBI Taxonomy" id="2592067"/>
    <lineage>
        <taxon>Bacteria</taxon>
        <taxon>Bacillati</taxon>
        <taxon>Actinomycetota</taxon>
        <taxon>Actinomycetes</taxon>
        <taxon>Mycobacteriales</taxon>
        <taxon>Tsukamurellaceae</taxon>
        <taxon>Tsukamurella</taxon>
    </lineage>
</organism>
<name>A0A5C5REK5_9ACTN</name>
<dbReference type="InterPro" id="IPR058163">
    <property type="entry name" value="LysR-type_TF_proteobact-type"/>
</dbReference>
<proteinExistence type="inferred from homology"/>
<comment type="caution">
    <text evidence="6">The sequence shown here is derived from an EMBL/GenBank/DDBJ whole genome shotgun (WGS) entry which is preliminary data.</text>
</comment>